<gene>
    <name evidence="1" type="ORF">PORCRE_628</name>
</gene>
<name>T1CGS0_9PORP</name>
<evidence type="ECO:0000313" key="1">
    <source>
        <dbReference type="EMBL" id="GAD04931.1"/>
    </source>
</evidence>
<comment type="caution">
    <text evidence="1">The sequence shown here is derived from an EMBL/GenBank/DDBJ whole genome shotgun (WGS) entry which is preliminary data.</text>
</comment>
<protein>
    <submittedName>
        <fullName evidence="1">Uncharacterized protein</fullName>
    </submittedName>
</protein>
<proteinExistence type="predicted"/>
<dbReference type="AlphaFoldDB" id="T1CGS0"/>
<dbReference type="Proteomes" id="UP000018031">
    <property type="component" value="Unassembled WGS sequence"/>
</dbReference>
<organism evidence="1 2">
    <name type="scientific">Porphyromonas crevioricanis JCM 15906</name>
    <dbReference type="NCBI Taxonomy" id="1305617"/>
    <lineage>
        <taxon>Bacteria</taxon>
        <taxon>Pseudomonadati</taxon>
        <taxon>Bacteroidota</taxon>
        <taxon>Bacteroidia</taxon>
        <taxon>Bacteroidales</taxon>
        <taxon>Porphyromonadaceae</taxon>
        <taxon>Porphyromonas</taxon>
    </lineage>
</organism>
<sequence>MATKIFRRICPIWKMWRKQTEKGGVVKKLSVGEIDSM</sequence>
<accession>T1CGS0</accession>
<reference evidence="1 2" key="2">
    <citation type="journal article" date="2013" name="Genome Announc.">
        <title>Draft Genome Sequences of Porphyromonas crevioricanis JCM 15906T and Porphyromonas cansulci JCM 13913T Isolated from a Canine Oral Cavity.</title>
        <authorList>
            <person name="Sakamoto M."/>
            <person name="Tanaka N."/>
            <person name="Shiwa Y."/>
            <person name="Yoshikawa H."/>
            <person name="Ohkuma M."/>
        </authorList>
    </citation>
    <scope>NUCLEOTIDE SEQUENCE [LARGE SCALE GENOMIC DNA]</scope>
    <source>
        <strain evidence="1 2">JCM 15906</strain>
    </source>
</reference>
<dbReference type="EMBL" id="BAOU01000015">
    <property type="protein sequence ID" value="GAD04931.1"/>
    <property type="molecule type" value="Genomic_DNA"/>
</dbReference>
<evidence type="ECO:0000313" key="2">
    <source>
        <dbReference type="Proteomes" id="UP000018031"/>
    </source>
</evidence>
<reference evidence="2" key="1">
    <citation type="journal article" date="2013" name="Genome">
        <title>Draft Genome Sequences of Porphyromonas crevioricanis JCM 15906T and Porphyromonas cansulci JCM 13913T Isolated from a Canine Oral Cavity.</title>
        <authorList>
            <person name="Sakamoto M."/>
            <person name="Tanaka N."/>
            <person name="Shiwa Y."/>
            <person name="Yoshikawa H."/>
            <person name="Ohkuma M."/>
        </authorList>
    </citation>
    <scope>NUCLEOTIDE SEQUENCE [LARGE SCALE GENOMIC DNA]</scope>
    <source>
        <strain evidence="2">JCM 15906</strain>
    </source>
</reference>